<dbReference type="AlphaFoldDB" id="A0A1G4M6S0"/>
<dbReference type="Gene3D" id="3.30.900.10">
    <property type="entry name" value="HORMA domain"/>
    <property type="match status" value="1"/>
</dbReference>
<evidence type="ECO:0000256" key="2">
    <source>
        <dbReference type="ARBA" id="ARBA00010348"/>
    </source>
</evidence>
<evidence type="ECO:0000256" key="4">
    <source>
        <dbReference type="ARBA" id="ARBA00022776"/>
    </source>
</evidence>
<dbReference type="GO" id="GO:0051301">
    <property type="term" value="P:cell division"/>
    <property type="evidence" value="ECO:0007669"/>
    <property type="project" value="UniProtKB-KW"/>
</dbReference>
<dbReference type="GO" id="GO:0007094">
    <property type="term" value="P:mitotic spindle assembly checkpoint signaling"/>
    <property type="evidence" value="ECO:0007669"/>
    <property type="project" value="TreeGrafter"/>
</dbReference>
<dbReference type="InterPro" id="IPR036570">
    <property type="entry name" value="HORMA_dom_sf"/>
</dbReference>
<dbReference type="SUPFAM" id="SSF56019">
    <property type="entry name" value="The spindle assembly checkpoint protein mad2"/>
    <property type="match status" value="1"/>
</dbReference>
<dbReference type="OrthoDB" id="1806at2759"/>
<dbReference type="Pfam" id="PF02301">
    <property type="entry name" value="HORMA"/>
    <property type="match status" value="1"/>
</dbReference>
<dbReference type="InterPro" id="IPR045091">
    <property type="entry name" value="Mad2-like"/>
</dbReference>
<dbReference type="PROSITE" id="PS50815">
    <property type="entry name" value="HORMA"/>
    <property type="match status" value="1"/>
</dbReference>
<comment type="similarity">
    <text evidence="2">Belongs to the MAD2 family.</text>
</comment>
<organism evidence="8 9">
    <name type="scientific">Lachancea fermentati</name>
    <name type="common">Zygosaccharomyces fermentati</name>
    <dbReference type="NCBI Taxonomy" id="4955"/>
    <lineage>
        <taxon>Eukaryota</taxon>
        <taxon>Fungi</taxon>
        <taxon>Dikarya</taxon>
        <taxon>Ascomycota</taxon>
        <taxon>Saccharomycotina</taxon>
        <taxon>Saccharomycetes</taxon>
        <taxon>Saccharomycetales</taxon>
        <taxon>Saccharomycetaceae</taxon>
        <taxon>Lachancea</taxon>
    </lineage>
</organism>
<dbReference type="PANTHER" id="PTHR11842">
    <property type="entry name" value="MITOTIC SPINDLE ASSEMBLY CHECKPOINT PROTEIN MAD2"/>
    <property type="match status" value="1"/>
</dbReference>
<comment type="subcellular location">
    <subcellularLocation>
        <location evidence="1">Nucleus</location>
    </subcellularLocation>
</comment>
<evidence type="ECO:0000256" key="6">
    <source>
        <dbReference type="ARBA" id="ARBA00023306"/>
    </source>
</evidence>
<evidence type="ECO:0000259" key="7">
    <source>
        <dbReference type="PROSITE" id="PS50815"/>
    </source>
</evidence>
<evidence type="ECO:0000256" key="1">
    <source>
        <dbReference type="ARBA" id="ARBA00004123"/>
    </source>
</evidence>
<reference evidence="8 9" key="1">
    <citation type="submission" date="2016-03" db="EMBL/GenBank/DDBJ databases">
        <authorList>
            <person name="Devillers H."/>
        </authorList>
    </citation>
    <scope>NUCLEOTIDE SEQUENCE [LARGE SCALE GENOMIC DNA]</scope>
    <source>
        <strain evidence="8">CBS 6772</strain>
    </source>
</reference>
<keyword evidence="9" id="KW-1185">Reference proteome</keyword>
<evidence type="ECO:0000313" key="9">
    <source>
        <dbReference type="Proteomes" id="UP000190831"/>
    </source>
</evidence>
<dbReference type="PANTHER" id="PTHR11842:SF11">
    <property type="entry name" value="MITOTIC SPINDLE ASSEMBLY CHECKPOINT PROTEIN MAD2A"/>
    <property type="match status" value="1"/>
</dbReference>
<dbReference type="GO" id="GO:0033597">
    <property type="term" value="C:mitotic checkpoint complex"/>
    <property type="evidence" value="ECO:0007669"/>
    <property type="project" value="UniProtKB-ARBA"/>
</dbReference>
<proteinExistence type="inferred from homology"/>
<name>A0A1G4M6S0_LACFM</name>
<dbReference type="OMA" id="WQFDVEI"/>
<dbReference type="STRING" id="4955.A0A1G4M6S0"/>
<evidence type="ECO:0000256" key="3">
    <source>
        <dbReference type="ARBA" id="ARBA00022618"/>
    </source>
</evidence>
<protein>
    <submittedName>
        <fullName evidence="8">LAFE_0A05248g1_1</fullName>
    </submittedName>
</protein>
<dbReference type="GO" id="GO:0005737">
    <property type="term" value="C:cytoplasm"/>
    <property type="evidence" value="ECO:0007669"/>
    <property type="project" value="TreeGrafter"/>
</dbReference>
<keyword evidence="3" id="KW-0132">Cell division</keyword>
<keyword evidence="6" id="KW-0131">Cell cycle</keyword>
<dbReference type="InterPro" id="IPR003511">
    <property type="entry name" value="HORMA_dom"/>
</dbReference>
<accession>A0A1G4M6S0</accession>
<evidence type="ECO:0000256" key="5">
    <source>
        <dbReference type="ARBA" id="ARBA00023242"/>
    </source>
</evidence>
<feature type="domain" description="HORMA" evidence="7">
    <location>
        <begin position="8"/>
        <end position="192"/>
    </location>
</feature>
<gene>
    <name evidence="8" type="ORF">LAFE_0A05248G</name>
</gene>
<sequence length="198" mass="22795">MASSISLKGSTRTVTEFFEYSINSILYQRAVYPPEDFSTVKKYDLNLLKTHDNDLKQYIRKILLQVHRWLLGGKCNKLVLCIVDKDTCEITEKWEFDVAHNSKMESAHQEQIDATETQKQIRALMRQITASVTFLPELSNEGNYTFNVLAYTDANAKVPLEWADSDLSEIDAGEVVQFKNFSTNDHKISTRVSYRVNE</sequence>
<keyword evidence="4" id="KW-0498">Mitosis</keyword>
<dbReference type="GO" id="GO:0000776">
    <property type="term" value="C:kinetochore"/>
    <property type="evidence" value="ECO:0007669"/>
    <property type="project" value="TreeGrafter"/>
</dbReference>
<dbReference type="Proteomes" id="UP000190831">
    <property type="component" value="Chromosome A"/>
</dbReference>
<dbReference type="EMBL" id="LT598487">
    <property type="protein sequence ID" value="SCV99533.1"/>
    <property type="molecule type" value="Genomic_DNA"/>
</dbReference>
<keyword evidence="5" id="KW-0539">Nucleus</keyword>
<evidence type="ECO:0000313" key="8">
    <source>
        <dbReference type="EMBL" id="SCV99533.1"/>
    </source>
</evidence>
<dbReference type="GO" id="GO:0005654">
    <property type="term" value="C:nucleoplasm"/>
    <property type="evidence" value="ECO:0007669"/>
    <property type="project" value="TreeGrafter"/>
</dbReference>
<dbReference type="FunFam" id="3.30.900.10:FF:000002">
    <property type="entry name" value="Mitotic spindle assembly checkpoint protein MAD2A"/>
    <property type="match status" value="1"/>
</dbReference>